<dbReference type="RefSeq" id="WP_221276160.1">
    <property type="nucleotide sequence ID" value="NZ_JACHCA010000018.1"/>
</dbReference>
<dbReference type="Proteomes" id="UP000548326">
    <property type="component" value="Unassembled WGS sequence"/>
</dbReference>
<dbReference type="EMBL" id="JACHCA010000018">
    <property type="protein sequence ID" value="MBB6130913.1"/>
    <property type="molecule type" value="Genomic_DNA"/>
</dbReference>
<dbReference type="PANTHER" id="PTHR43844:SF2">
    <property type="entry name" value="SYNTHASE, VITAMIN-B12 INDEPENDENT, PUTATIVE (AFU_ORTHOLOGUE AFUA_3G12060)-RELATED"/>
    <property type="match status" value="1"/>
</dbReference>
<dbReference type="GO" id="GO:0009086">
    <property type="term" value="P:methionine biosynthetic process"/>
    <property type="evidence" value="ECO:0007669"/>
    <property type="project" value="InterPro"/>
</dbReference>
<comment type="caution">
    <text evidence="2">The sequence shown here is derived from an EMBL/GenBank/DDBJ whole genome shotgun (WGS) entry which is preliminary data.</text>
</comment>
<dbReference type="PANTHER" id="PTHR43844">
    <property type="entry name" value="METHIONINE SYNTHASE"/>
    <property type="match status" value="1"/>
</dbReference>
<dbReference type="Gene3D" id="3.20.20.210">
    <property type="match status" value="1"/>
</dbReference>
<dbReference type="CDD" id="cd03311">
    <property type="entry name" value="CIMS_C_terminal_like"/>
    <property type="match status" value="1"/>
</dbReference>
<dbReference type="AlphaFoldDB" id="A0A841JIC2"/>
<dbReference type="SUPFAM" id="SSF51726">
    <property type="entry name" value="UROD/MetE-like"/>
    <property type="match status" value="1"/>
</dbReference>
<keyword evidence="2" id="KW-0489">Methyltransferase</keyword>
<dbReference type="GO" id="GO:0008270">
    <property type="term" value="F:zinc ion binding"/>
    <property type="evidence" value="ECO:0007669"/>
    <property type="project" value="InterPro"/>
</dbReference>
<keyword evidence="2" id="KW-0808">Transferase</keyword>
<organism evidence="2 3">
    <name type="scientific">Mucilaginibacter lappiensis</name>
    <dbReference type="NCBI Taxonomy" id="354630"/>
    <lineage>
        <taxon>Bacteria</taxon>
        <taxon>Pseudomonadati</taxon>
        <taxon>Bacteroidota</taxon>
        <taxon>Sphingobacteriia</taxon>
        <taxon>Sphingobacteriales</taxon>
        <taxon>Sphingobacteriaceae</taxon>
        <taxon>Mucilaginibacter</taxon>
    </lineage>
</organism>
<gene>
    <name evidence="2" type="ORF">HDF22_005059</name>
</gene>
<dbReference type="GO" id="GO:0032259">
    <property type="term" value="P:methylation"/>
    <property type="evidence" value="ECO:0007669"/>
    <property type="project" value="UniProtKB-KW"/>
</dbReference>
<proteinExistence type="predicted"/>
<feature type="domain" description="Cobalamin-independent methionine synthase MetE C-terminal/archaeal" evidence="1">
    <location>
        <begin position="6"/>
        <end position="322"/>
    </location>
</feature>
<dbReference type="EC" id="2.1.1.14" evidence="2"/>
<evidence type="ECO:0000313" key="3">
    <source>
        <dbReference type="Proteomes" id="UP000548326"/>
    </source>
</evidence>
<protein>
    <submittedName>
        <fullName evidence="2">5-methyltetrahydropteroyltriglutamate--homocysteine methyltransferase</fullName>
        <ecNumber evidence="2">2.1.1.14</ecNumber>
    </submittedName>
</protein>
<dbReference type="InterPro" id="IPR038071">
    <property type="entry name" value="UROD/MetE-like_sf"/>
</dbReference>
<dbReference type="Pfam" id="PF01717">
    <property type="entry name" value="Meth_synt_2"/>
    <property type="match status" value="1"/>
</dbReference>
<reference evidence="2 3" key="1">
    <citation type="submission" date="2020-08" db="EMBL/GenBank/DDBJ databases">
        <title>Genomic Encyclopedia of Type Strains, Phase IV (KMG-V): Genome sequencing to study the core and pangenomes of soil and plant-associated prokaryotes.</title>
        <authorList>
            <person name="Whitman W."/>
        </authorList>
    </citation>
    <scope>NUCLEOTIDE SEQUENCE [LARGE SCALE GENOMIC DNA]</scope>
    <source>
        <strain evidence="2 3">MP601</strain>
    </source>
</reference>
<evidence type="ECO:0000259" key="1">
    <source>
        <dbReference type="Pfam" id="PF01717"/>
    </source>
</evidence>
<evidence type="ECO:0000313" key="2">
    <source>
        <dbReference type="EMBL" id="MBB6130913.1"/>
    </source>
</evidence>
<accession>A0A841JIC2</accession>
<dbReference type="InterPro" id="IPR002629">
    <property type="entry name" value="Met_Synth_C/arc"/>
</dbReference>
<sequence length="355" mass="39217">MMKILTEPIGSIPRPAYLQQAMSAFGAGQIKAEELNRLFDQATQETIKELETTGSPVISDGEQSKPSFVTYPLQGFKSFAPDGVIIPFADGHTRQLPKLTAGPFRYTTFANSYLQKAKQFSSLPIKQAVISCSAMSLLYPQEGIDGYSREQFLTDLVNDAAYDIRTCLNNGAYNVQIDFTEARLAIKLDPSKQLLSAFIDLNNQVLDKFTVEEQKRIGIHTCPGGDHDSTHSADIPYTELLPLLFKLHAGNFYLEYAAEKDKKTVLESIKANLKPNQHVFLGVTNVLDPRVETAEQISDLILEAAQIIPVQQLGTTDDCGFSPFGDDTSTAREIAFSKIRARVDGTRLAEKILSN</sequence>
<name>A0A841JIC2_9SPHI</name>
<dbReference type="GO" id="GO:0003871">
    <property type="term" value="F:5-methyltetrahydropteroyltriglutamate-homocysteine S-methyltransferase activity"/>
    <property type="evidence" value="ECO:0007669"/>
    <property type="project" value="UniProtKB-EC"/>
</dbReference>